<dbReference type="InterPro" id="IPR058627">
    <property type="entry name" value="MdtA-like_C"/>
</dbReference>
<evidence type="ECO:0000256" key="1">
    <source>
        <dbReference type="ARBA" id="ARBA00004196"/>
    </source>
</evidence>
<dbReference type="EMBL" id="JAUSVX010000001">
    <property type="protein sequence ID" value="MDQ0467512.1"/>
    <property type="molecule type" value="Genomic_DNA"/>
</dbReference>
<name>A0ABU0IZR4_9HYPH</name>
<sequence length="391" mass="41273">MTVRISRASARLHAAALAALLATTVGAGAQMGPLPVTVAKPVSRKVTETADFTGRFQAWPSVQITSRVTGYLDKATFVEGALVKEGDVLFTIDPRPFQAAVDQATAQVKVAQTRLDLARTNLARSEELKRTGNVTDATLQSNQQAFLEGQASIEAANAALASARLDLEFSQIRAPITGKIGRKLVSPGNLVIANSTSPLTTIVAVDPIRFYFDIDEASYLAYMRANQNRANGEEASFARLALPDEKTFSHTGKLDYIDPQVDNATGTVTARAEVPNTDGFLTPGLFGRVRINITPSYEALVVPDVAVGSSDQGNYVLTAGADGTIAVKPVVTGPKFGTFRVIKRGLAASDDVVINGLMRAAPGGKAVPERTELKVPEDLAAAMAPAPAVVQ</sequence>
<dbReference type="Gene3D" id="2.40.30.170">
    <property type="match status" value="1"/>
</dbReference>
<evidence type="ECO:0000259" key="6">
    <source>
        <dbReference type="Pfam" id="PF25967"/>
    </source>
</evidence>
<reference evidence="7 8" key="1">
    <citation type="submission" date="2023-07" db="EMBL/GenBank/DDBJ databases">
        <title>Genomic Encyclopedia of Type Strains, Phase IV (KMG-IV): sequencing the most valuable type-strain genomes for metagenomic binning, comparative biology and taxonomic classification.</title>
        <authorList>
            <person name="Goeker M."/>
        </authorList>
    </citation>
    <scope>NUCLEOTIDE SEQUENCE [LARGE SCALE GENOMIC DNA]</scope>
    <source>
        <strain evidence="7 8">DSM 19619</strain>
    </source>
</reference>
<evidence type="ECO:0000256" key="3">
    <source>
        <dbReference type="SAM" id="SignalP"/>
    </source>
</evidence>
<dbReference type="PANTHER" id="PTHR30158:SF24">
    <property type="entry name" value="HLYD FAMILY SECRETION PROTEIN"/>
    <property type="match status" value="1"/>
</dbReference>
<evidence type="ECO:0000313" key="7">
    <source>
        <dbReference type="EMBL" id="MDQ0467512.1"/>
    </source>
</evidence>
<keyword evidence="3" id="KW-0732">Signal</keyword>
<dbReference type="SUPFAM" id="SSF111369">
    <property type="entry name" value="HlyD-like secretion proteins"/>
    <property type="match status" value="1"/>
</dbReference>
<dbReference type="Gene3D" id="2.40.50.100">
    <property type="match status" value="1"/>
</dbReference>
<feature type="domain" description="Multidrug resistance protein MdtA-like C-terminal permuted SH3" evidence="6">
    <location>
        <begin position="299"/>
        <end position="358"/>
    </location>
</feature>
<dbReference type="Proteomes" id="UP001242480">
    <property type="component" value="Unassembled WGS sequence"/>
</dbReference>
<dbReference type="InterPro" id="IPR058625">
    <property type="entry name" value="MdtA-like_BSH"/>
</dbReference>
<feature type="domain" description="Multidrug resistance protein MdtA-like barrel-sandwich hybrid" evidence="4">
    <location>
        <begin position="62"/>
        <end position="202"/>
    </location>
</feature>
<feature type="chain" id="PRO_5047335883" evidence="3">
    <location>
        <begin position="30"/>
        <end position="391"/>
    </location>
</feature>
<evidence type="ECO:0000259" key="4">
    <source>
        <dbReference type="Pfam" id="PF25917"/>
    </source>
</evidence>
<feature type="signal peptide" evidence="3">
    <location>
        <begin position="1"/>
        <end position="29"/>
    </location>
</feature>
<dbReference type="Gene3D" id="1.10.287.470">
    <property type="entry name" value="Helix hairpin bin"/>
    <property type="match status" value="1"/>
</dbReference>
<evidence type="ECO:0000259" key="5">
    <source>
        <dbReference type="Pfam" id="PF25944"/>
    </source>
</evidence>
<keyword evidence="8" id="KW-1185">Reference proteome</keyword>
<evidence type="ECO:0000256" key="2">
    <source>
        <dbReference type="ARBA" id="ARBA00009477"/>
    </source>
</evidence>
<dbReference type="RefSeq" id="WP_307267212.1">
    <property type="nucleotide sequence ID" value="NZ_JAUSVX010000001.1"/>
</dbReference>
<evidence type="ECO:0000313" key="8">
    <source>
        <dbReference type="Proteomes" id="UP001242480"/>
    </source>
</evidence>
<protein>
    <submittedName>
        <fullName evidence="7">RND family efflux transporter MFP subunit</fullName>
    </submittedName>
</protein>
<accession>A0ABU0IZR4</accession>
<comment type="caution">
    <text evidence="7">The sequence shown here is derived from an EMBL/GenBank/DDBJ whole genome shotgun (WGS) entry which is preliminary data.</text>
</comment>
<comment type="similarity">
    <text evidence="2">Belongs to the membrane fusion protein (MFP) (TC 8.A.1) family.</text>
</comment>
<proteinExistence type="inferred from homology"/>
<dbReference type="InterPro" id="IPR058626">
    <property type="entry name" value="MdtA-like_b-barrel"/>
</dbReference>
<comment type="subcellular location">
    <subcellularLocation>
        <location evidence="1">Cell envelope</location>
    </subcellularLocation>
</comment>
<dbReference type="InterPro" id="IPR006143">
    <property type="entry name" value="RND_pump_MFP"/>
</dbReference>
<dbReference type="Pfam" id="PF25967">
    <property type="entry name" value="RND-MFP_C"/>
    <property type="match status" value="1"/>
</dbReference>
<dbReference type="Pfam" id="PF25917">
    <property type="entry name" value="BSH_RND"/>
    <property type="match status" value="1"/>
</dbReference>
<dbReference type="Gene3D" id="2.40.420.20">
    <property type="match status" value="1"/>
</dbReference>
<dbReference type="NCBIfam" id="TIGR01730">
    <property type="entry name" value="RND_mfp"/>
    <property type="match status" value="1"/>
</dbReference>
<gene>
    <name evidence="7" type="ORF">QO011_000507</name>
</gene>
<organism evidence="7 8">
    <name type="scientific">Labrys wisconsinensis</name>
    <dbReference type="NCBI Taxonomy" id="425677"/>
    <lineage>
        <taxon>Bacteria</taxon>
        <taxon>Pseudomonadati</taxon>
        <taxon>Pseudomonadota</taxon>
        <taxon>Alphaproteobacteria</taxon>
        <taxon>Hyphomicrobiales</taxon>
        <taxon>Xanthobacteraceae</taxon>
        <taxon>Labrys</taxon>
    </lineage>
</organism>
<dbReference type="PANTHER" id="PTHR30158">
    <property type="entry name" value="ACRA/E-RELATED COMPONENT OF DRUG EFFLUX TRANSPORTER"/>
    <property type="match status" value="1"/>
</dbReference>
<feature type="domain" description="Multidrug resistance protein MdtA-like beta-barrel" evidence="5">
    <location>
        <begin position="226"/>
        <end position="293"/>
    </location>
</feature>
<dbReference type="Pfam" id="PF25944">
    <property type="entry name" value="Beta-barrel_RND"/>
    <property type="match status" value="1"/>
</dbReference>